<feature type="signal peptide" evidence="1">
    <location>
        <begin position="1"/>
        <end position="30"/>
    </location>
</feature>
<protein>
    <recommendedName>
        <fullName evidence="4">Lipocalin-like domain-containing protein</fullName>
    </recommendedName>
</protein>
<organism evidence="2 3">
    <name type="scientific">Novipirellula rosea</name>
    <dbReference type="NCBI Taxonomy" id="1031540"/>
    <lineage>
        <taxon>Bacteria</taxon>
        <taxon>Pseudomonadati</taxon>
        <taxon>Planctomycetota</taxon>
        <taxon>Planctomycetia</taxon>
        <taxon>Pirellulales</taxon>
        <taxon>Pirellulaceae</taxon>
        <taxon>Novipirellula</taxon>
    </lineage>
</organism>
<reference evidence="3" key="1">
    <citation type="journal article" date="2019" name="Int. J. Syst. Evol. Microbiol.">
        <title>The Global Catalogue of Microorganisms (GCM) 10K type strain sequencing project: providing services to taxonomists for standard genome sequencing and annotation.</title>
        <authorList>
            <consortium name="The Broad Institute Genomics Platform"/>
            <consortium name="The Broad Institute Genome Sequencing Center for Infectious Disease"/>
            <person name="Wu L."/>
            <person name="Ma J."/>
        </authorList>
    </citation>
    <scope>NUCLEOTIDE SEQUENCE [LARGE SCALE GENOMIC DNA]</scope>
    <source>
        <strain evidence="3">JCM 17759</strain>
    </source>
</reference>
<evidence type="ECO:0000256" key="1">
    <source>
        <dbReference type="SAM" id="SignalP"/>
    </source>
</evidence>
<evidence type="ECO:0000313" key="3">
    <source>
        <dbReference type="Proteomes" id="UP001500840"/>
    </source>
</evidence>
<sequence>MNRFGFALSGTAVFVAAALFACSSTSVVKAEGTVATAYAPSDTLVGTWRMSKSAIADSNRGAADGINTRLKIYNDTHWCLVQPDPDSGKIVFVHGGTYKFDGTFLEEKVEFAGEDTTDLIGQTIKFRIVFSKRSHEQISADGVLSETWKRVGKPENGNRIQ</sequence>
<evidence type="ECO:0000313" key="2">
    <source>
        <dbReference type="EMBL" id="GAA4457763.1"/>
    </source>
</evidence>
<keyword evidence="3" id="KW-1185">Reference proteome</keyword>
<name>A0ABP8MXE2_9BACT</name>
<dbReference type="Proteomes" id="UP001500840">
    <property type="component" value="Unassembled WGS sequence"/>
</dbReference>
<feature type="chain" id="PRO_5045905266" description="Lipocalin-like domain-containing protein" evidence="1">
    <location>
        <begin position="31"/>
        <end position="161"/>
    </location>
</feature>
<proteinExistence type="predicted"/>
<gene>
    <name evidence="2" type="ORF">GCM10023156_35020</name>
</gene>
<evidence type="ECO:0008006" key="4">
    <source>
        <dbReference type="Google" id="ProtNLM"/>
    </source>
</evidence>
<dbReference type="Gene3D" id="2.40.128.490">
    <property type="entry name" value="Uncharacterised protein PF14869, DUF4488"/>
    <property type="match status" value="1"/>
</dbReference>
<dbReference type="EMBL" id="BAABGA010000041">
    <property type="protein sequence ID" value="GAA4457763.1"/>
    <property type="molecule type" value="Genomic_DNA"/>
</dbReference>
<keyword evidence="1" id="KW-0732">Signal</keyword>
<accession>A0ABP8MXE2</accession>
<comment type="caution">
    <text evidence="2">The sequence shown here is derived from an EMBL/GenBank/DDBJ whole genome shotgun (WGS) entry which is preliminary data.</text>
</comment>
<dbReference type="RefSeq" id="WP_345324092.1">
    <property type="nucleotide sequence ID" value="NZ_BAABGA010000041.1"/>
</dbReference>
<dbReference type="PROSITE" id="PS51257">
    <property type="entry name" value="PROKAR_LIPOPROTEIN"/>
    <property type="match status" value="1"/>
</dbReference>